<dbReference type="InterPro" id="IPR007048">
    <property type="entry name" value="IraD/Gp25-like"/>
</dbReference>
<evidence type="ECO:0000313" key="2">
    <source>
        <dbReference type="EMBL" id="CAB4133717.1"/>
    </source>
</evidence>
<sequence>MTSKYRGFSTSGRTKKFKLTDIELVKQDLINHFSIRKGEKLMQPDFGSIIWNTLFETMTSDVQAAIVEDIKRIANYDPRINVTNVLVNELDNGLQIQLDILYLQANYSDKLTLNFNSDKTLTTA</sequence>
<evidence type="ECO:0000259" key="1">
    <source>
        <dbReference type="Pfam" id="PF04965"/>
    </source>
</evidence>
<dbReference type="Gene3D" id="3.10.450.40">
    <property type="match status" value="1"/>
</dbReference>
<gene>
    <name evidence="2" type="ORF">UFOVP257_439</name>
</gene>
<accession>A0A6J5LKV7</accession>
<protein>
    <submittedName>
        <fullName evidence="2">COG3628 Phage baseplate assembly protein W</fullName>
    </submittedName>
</protein>
<name>A0A6J5LKV7_9CAUD</name>
<feature type="domain" description="IraD/Gp25-like" evidence="1">
    <location>
        <begin position="23"/>
        <end position="100"/>
    </location>
</feature>
<dbReference type="SUPFAM" id="SSF160719">
    <property type="entry name" value="gpW/gp25-like"/>
    <property type="match status" value="1"/>
</dbReference>
<reference evidence="2" key="1">
    <citation type="submission" date="2020-04" db="EMBL/GenBank/DDBJ databases">
        <authorList>
            <person name="Chiriac C."/>
            <person name="Salcher M."/>
            <person name="Ghai R."/>
            <person name="Kavagutti S V."/>
        </authorList>
    </citation>
    <scope>NUCLEOTIDE SEQUENCE</scope>
</reference>
<dbReference type="Pfam" id="PF04965">
    <property type="entry name" value="GPW_gp25"/>
    <property type="match status" value="1"/>
</dbReference>
<dbReference type="EMBL" id="LR796274">
    <property type="protein sequence ID" value="CAB4133717.1"/>
    <property type="molecule type" value="Genomic_DNA"/>
</dbReference>
<proteinExistence type="predicted"/>
<organism evidence="2">
    <name type="scientific">uncultured Caudovirales phage</name>
    <dbReference type="NCBI Taxonomy" id="2100421"/>
    <lineage>
        <taxon>Viruses</taxon>
        <taxon>Duplodnaviria</taxon>
        <taxon>Heunggongvirae</taxon>
        <taxon>Uroviricota</taxon>
        <taxon>Caudoviricetes</taxon>
        <taxon>Peduoviridae</taxon>
        <taxon>Maltschvirus</taxon>
        <taxon>Maltschvirus maltsch</taxon>
    </lineage>
</organism>